<feature type="compositionally biased region" description="Basic and acidic residues" evidence="1">
    <location>
        <begin position="39"/>
        <end position="63"/>
    </location>
</feature>
<feature type="compositionally biased region" description="Pro residues" evidence="1">
    <location>
        <begin position="118"/>
        <end position="127"/>
    </location>
</feature>
<dbReference type="EMBL" id="CADCWN010000051">
    <property type="protein sequence ID" value="CAA9555959.1"/>
    <property type="molecule type" value="Genomic_DNA"/>
</dbReference>
<protein>
    <submittedName>
        <fullName evidence="2">Pyridoxal 5'-phosphate synthase (Glutamine hydrolyzing), glutaminase subunit</fullName>
        <ecNumber evidence="2">4.3.3.6</ecNumber>
    </submittedName>
</protein>
<proteinExistence type="predicted"/>
<dbReference type="AlphaFoldDB" id="A0A6J4UNP2"/>
<dbReference type="EC" id="4.3.3.6" evidence="2"/>
<feature type="non-terminal residue" evidence="2">
    <location>
        <position position="1"/>
    </location>
</feature>
<evidence type="ECO:0000313" key="2">
    <source>
        <dbReference type="EMBL" id="CAA9555959.1"/>
    </source>
</evidence>
<organism evidence="2">
    <name type="scientific">uncultured Thermomicrobiales bacterium</name>
    <dbReference type="NCBI Taxonomy" id="1645740"/>
    <lineage>
        <taxon>Bacteria</taxon>
        <taxon>Pseudomonadati</taxon>
        <taxon>Thermomicrobiota</taxon>
        <taxon>Thermomicrobia</taxon>
        <taxon>Thermomicrobiales</taxon>
        <taxon>environmental samples</taxon>
    </lineage>
</organism>
<feature type="compositionally biased region" description="Basic and acidic residues" evidence="1">
    <location>
        <begin position="134"/>
        <end position="148"/>
    </location>
</feature>
<reference evidence="2" key="1">
    <citation type="submission" date="2020-02" db="EMBL/GenBank/DDBJ databases">
        <authorList>
            <person name="Meier V. D."/>
        </authorList>
    </citation>
    <scope>NUCLEOTIDE SEQUENCE</scope>
    <source>
        <strain evidence="2">AVDCRST_MAG18</strain>
    </source>
</reference>
<feature type="compositionally biased region" description="Basic and acidic residues" evidence="1">
    <location>
        <begin position="75"/>
        <end position="95"/>
    </location>
</feature>
<accession>A0A6J4UNP2</accession>
<gene>
    <name evidence="2" type="ORF">AVDCRST_MAG18-676</name>
</gene>
<name>A0A6J4UNP2_9BACT</name>
<evidence type="ECO:0000256" key="1">
    <source>
        <dbReference type="SAM" id="MobiDB-lite"/>
    </source>
</evidence>
<feature type="compositionally biased region" description="Basic residues" evidence="1">
    <location>
        <begin position="96"/>
        <end position="111"/>
    </location>
</feature>
<sequence>AHRRTGVTGGVHRARADPGAAGRGDARGAPAQAPRRARRADYPRRREHDDRQAARHPGDDRAGARAGAGGPADLGHLRGDDPAGERCRATPDRPRAARYRRAAQRLRRATRLVRDRPPGPGPRPRPVPGRLHPRPADRAARSRRDAARHARGWHDRRRRARQHPCHLIPPRTDRRPALPRVFPSESRGCPRDRPGARGVAPAL</sequence>
<dbReference type="GO" id="GO:0036381">
    <property type="term" value="F:pyridoxal 5'-phosphate synthase (glutamine hydrolysing) activity"/>
    <property type="evidence" value="ECO:0007669"/>
    <property type="project" value="UniProtKB-EC"/>
</dbReference>
<keyword evidence="2" id="KW-0456">Lyase</keyword>
<feature type="region of interest" description="Disordered" evidence="1">
    <location>
        <begin position="1"/>
        <end position="203"/>
    </location>
</feature>
<feature type="compositionally biased region" description="Basic residues" evidence="1">
    <location>
        <begin position="149"/>
        <end position="164"/>
    </location>
</feature>
<feature type="non-terminal residue" evidence="2">
    <location>
        <position position="203"/>
    </location>
</feature>